<dbReference type="AlphaFoldDB" id="A0A7J6HGC4"/>
<keyword evidence="5" id="KW-1185">Reference proteome</keyword>
<evidence type="ECO:0000313" key="4">
    <source>
        <dbReference type="Proteomes" id="UP000525078"/>
    </source>
</evidence>
<evidence type="ECO:0000259" key="1">
    <source>
        <dbReference type="Pfam" id="PF13966"/>
    </source>
</evidence>
<dbReference type="InterPro" id="IPR026960">
    <property type="entry name" value="RVT-Znf"/>
</dbReference>
<protein>
    <recommendedName>
        <fullName evidence="1">Reverse transcriptase zinc-binding domain-containing protein</fullName>
    </recommendedName>
</protein>
<dbReference type="Proteomes" id="UP000525078">
    <property type="component" value="Unassembled WGS sequence"/>
</dbReference>
<reference evidence="4 5" key="1">
    <citation type="journal article" date="2020" name="bioRxiv">
        <title>Sequence and annotation of 42 cannabis genomes reveals extensive copy number variation in cannabinoid synthesis and pathogen resistance genes.</title>
        <authorList>
            <person name="Mckernan K.J."/>
            <person name="Helbert Y."/>
            <person name="Kane L.T."/>
            <person name="Ebling H."/>
            <person name="Zhang L."/>
            <person name="Liu B."/>
            <person name="Eaton Z."/>
            <person name="Mclaughlin S."/>
            <person name="Kingan S."/>
            <person name="Baybayan P."/>
            <person name="Concepcion G."/>
            <person name="Jordan M."/>
            <person name="Riva A."/>
            <person name="Barbazuk W."/>
            <person name="Harkins T."/>
        </authorList>
    </citation>
    <scope>NUCLEOTIDE SEQUENCE [LARGE SCALE GENOMIC DNA]</scope>
    <source>
        <strain evidence="4 5">cv. Jamaican Lion 4</strain>
        <strain evidence="3">Father</strain>
        <strain evidence="2">Mother</strain>
        <tissue evidence="3">Leaf</tissue>
    </source>
</reference>
<proteinExistence type="predicted"/>
<evidence type="ECO:0000313" key="5">
    <source>
        <dbReference type="Proteomes" id="UP000583929"/>
    </source>
</evidence>
<accession>A0A7J6HGC4</accession>
<feature type="domain" description="Reverse transcriptase zinc-binding" evidence="1">
    <location>
        <begin position="1"/>
        <end position="51"/>
    </location>
</feature>
<organism evidence="3 5">
    <name type="scientific">Cannabis sativa</name>
    <name type="common">Hemp</name>
    <name type="synonym">Marijuana</name>
    <dbReference type="NCBI Taxonomy" id="3483"/>
    <lineage>
        <taxon>Eukaryota</taxon>
        <taxon>Viridiplantae</taxon>
        <taxon>Streptophyta</taxon>
        <taxon>Embryophyta</taxon>
        <taxon>Tracheophyta</taxon>
        <taxon>Spermatophyta</taxon>
        <taxon>Magnoliopsida</taxon>
        <taxon>eudicotyledons</taxon>
        <taxon>Gunneridae</taxon>
        <taxon>Pentapetalae</taxon>
        <taxon>rosids</taxon>
        <taxon>fabids</taxon>
        <taxon>Rosales</taxon>
        <taxon>Cannabaceae</taxon>
        <taxon>Cannabis</taxon>
    </lineage>
</organism>
<dbReference type="EMBL" id="JAATIP010000263">
    <property type="protein sequence ID" value="KAF4355669.1"/>
    <property type="molecule type" value="Genomic_DNA"/>
</dbReference>
<sequence>MLWRAVSNCLPTCSQFIQMHVKISSYCPRCNQEAETIGHCPSFCSIATACWRAARLLGGSAVFSSFGDWFQHQFQWWSKEDKQVGAILCWVIWHDQNNKVWNGKSNSVKNVVAFAKCDLEQCYSATSIPSGILDVMIQ</sequence>
<comment type="caution">
    <text evidence="3">The sequence shown here is derived from an EMBL/GenBank/DDBJ whole genome shotgun (WGS) entry which is preliminary data.</text>
</comment>
<gene>
    <name evidence="2" type="ORF">F8388_013086</name>
    <name evidence="3" type="ORF">G4B88_007684</name>
</gene>
<dbReference type="EMBL" id="JAATIQ010000048">
    <property type="protein sequence ID" value="KAF4393698.1"/>
    <property type="molecule type" value="Genomic_DNA"/>
</dbReference>
<evidence type="ECO:0000313" key="2">
    <source>
        <dbReference type="EMBL" id="KAF4355669.1"/>
    </source>
</evidence>
<evidence type="ECO:0000313" key="3">
    <source>
        <dbReference type="EMBL" id="KAF4393698.1"/>
    </source>
</evidence>
<dbReference type="Proteomes" id="UP000583929">
    <property type="component" value="Unassembled WGS sequence"/>
</dbReference>
<name>A0A7J6HGC4_CANSA</name>
<dbReference type="Pfam" id="PF13966">
    <property type="entry name" value="zf-RVT"/>
    <property type="match status" value="1"/>
</dbReference>